<accession>A0A0F9G3J0</accession>
<organism evidence="1">
    <name type="scientific">marine sediment metagenome</name>
    <dbReference type="NCBI Taxonomy" id="412755"/>
    <lineage>
        <taxon>unclassified sequences</taxon>
        <taxon>metagenomes</taxon>
        <taxon>ecological metagenomes</taxon>
    </lineage>
</organism>
<comment type="caution">
    <text evidence="1">The sequence shown here is derived from an EMBL/GenBank/DDBJ whole genome shotgun (WGS) entry which is preliminary data.</text>
</comment>
<dbReference type="EMBL" id="LAZR01021520">
    <property type="protein sequence ID" value="KKL85036.1"/>
    <property type="molecule type" value="Genomic_DNA"/>
</dbReference>
<name>A0A0F9G3J0_9ZZZZ</name>
<sequence>MENRQLELERTSPILVTGCARSGTSLIAGIINICGAFGGNFMGRHNGATRYNKKGMFENATIRERIDKGYLRSIGVDPKGQYPLPHTESMSIPADWKKKVDDVMLHDGYKEGPWFYKGARSCLIWPIWNYAYPNAKWIIVRRRSADIAESCLNTAFMNKYSKYEEWIEWVRHHEQKFGEMINAGCNVKVIWPERLVRGDYEQLLEVVEWLNLKWKEKEVIDFISPKLWKAKIKQGMNV</sequence>
<evidence type="ECO:0000313" key="1">
    <source>
        <dbReference type="EMBL" id="KKL85036.1"/>
    </source>
</evidence>
<protein>
    <recommendedName>
        <fullName evidence="2">Sulfotransferase domain-containing protein</fullName>
    </recommendedName>
</protein>
<dbReference type="SUPFAM" id="SSF52540">
    <property type="entry name" value="P-loop containing nucleoside triphosphate hydrolases"/>
    <property type="match status" value="1"/>
</dbReference>
<dbReference type="AlphaFoldDB" id="A0A0F9G3J0"/>
<dbReference type="InterPro" id="IPR027417">
    <property type="entry name" value="P-loop_NTPase"/>
</dbReference>
<reference evidence="1" key="1">
    <citation type="journal article" date="2015" name="Nature">
        <title>Complex archaea that bridge the gap between prokaryotes and eukaryotes.</title>
        <authorList>
            <person name="Spang A."/>
            <person name="Saw J.H."/>
            <person name="Jorgensen S.L."/>
            <person name="Zaremba-Niedzwiedzka K."/>
            <person name="Martijn J."/>
            <person name="Lind A.E."/>
            <person name="van Eijk R."/>
            <person name="Schleper C."/>
            <person name="Guy L."/>
            <person name="Ettema T.J."/>
        </authorList>
    </citation>
    <scope>NUCLEOTIDE SEQUENCE</scope>
</reference>
<evidence type="ECO:0008006" key="2">
    <source>
        <dbReference type="Google" id="ProtNLM"/>
    </source>
</evidence>
<gene>
    <name evidence="1" type="ORF">LCGC14_1958770</name>
</gene>
<proteinExistence type="predicted"/>
<dbReference type="Gene3D" id="3.40.50.300">
    <property type="entry name" value="P-loop containing nucleotide triphosphate hydrolases"/>
    <property type="match status" value="1"/>
</dbReference>